<evidence type="ECO:0000313" key="2">
    <source>
        <dbReference type="EMBL" id="KAJ2905563.1"/>
    </source>
</evidence>
<reference evidence="2" key="1">
    <citation type="submission" date="2022-07" db="EMBL/GenBank/DDBJ databases">
        <title>Draft genome sequence of Zalerion maritima ATCC 34329, a (micro)plastics degrading marine fungus.</title>
        <authorList>
            <person name="Paco A."/>
            <person name="Goncalves M.F.M."/>
            <person name="Rocha-Santos T.A.P."/>
            <person name="Alves A."/>
        </authorList>
    </citation>
    <scope>NUCLEOTIDE SEQUENCE</scope>
    <source>
        <strain evidence="2">ATCC 34329</strain>
    </source>
</reference>
<dbReference type="Proteomes" id="UP001201980">
    <property type="component" value="Unassembled WGS sequence"/>
</dbReference>
<organism evidence="2 3">
    <name type="scientific">Zalerion maritima</name>
    <dbReference type="NCBI Taxonomy" id="339359"/>
    <lineage>
        <taxon>Eukaryota</taxon>
        <taxon>Fungi</taxon>
        <taxon>Dikarya</taxon>
        <taxon>Ascomycota</taxon>
        <taxon>Pezizomycotina</taxon>
        <taxon>Sordariomycetes</taxon>
        <taxon>Lulworthiomycetidae</taxon>
        <taxon>Lulworthiales</taxon>
        <taxon>Lulworthiaceae</taxon>
        <taxon>Zalerion</taxon>
    </lineage>
</organism>
<evidence type="ECO:0000256" key="1">
    <source>
        <dbReference type="SAM" id="MobiDB-lite"/>
    </source>
</evidence>
<comment type="caution">
    <text evidence="2">The sequence shown here is derived from an EMBL/GenBank/DDBJ whole genome shotgun (WGS) entry which is preliminary data.</text>
</comment>
<gene>
    <name evidence="2" type="ORF">MKZ38_005207</name>
</gene>
<evidence type="ECO:0000313" key="3">
    <source>
        <dbReference type="Proteomes" id="UP001201980"/>
    </source>
</evidence>
<protein>
    <submittedName>
        <fullName evidence="2">Uncharacterized protein</fullName>
    </submittedName>
</protein>
<accession>A0AAD5RX33</accession>
<dbReference type="EMBL" id="JAKWBI020000030">
    <property type="protein sequence ID" value="KAJ2905563.1"/>
    <property type="molecule type" value="Genomic_DNA"/>
</dbReference>
<proteinExistence type="predicted"/>
<dbReference type="AlphaFoldDB" id="A0AAD5RX33"/>
<sequence length="130" mass="13868">MGFSFPGGGTGGTAMTIDDQWEVELGGLDTSASMCSVLQNTTRHDTTPNVFHQNSPVLLPGLVIVWTPRSSGSSRLSHFAAMSVRHESSLGRILSAVQPDDVTQTRHWTGDRPQTGPQNSAHSQLVGSPQ</sequence>
<name>A0AAD5RX33_9PEZI</name>
<feature type="region of interest" description="Disordered" evidence="1">
    <location>
        <begin position="95"/>
        <end position="130"/>
    </location>
</feature>
<keyword evidence="3" id="KW-1185">Reference proteome</keyword>
<feature type="compositionally biased region" description="Polar residues" evidence="1">
    <location>
        <begin position="115"/>
        <end position="130"/>
    </location>
</feature>